<sequence length="75" mass="8400">MHYDSQSQRDSIEGSEYLRPLPSLPCPCNLGVRLVNGTQWTEMYACVSGVLESYTGHHIPARFDLSSGVVRFRPS</sequence>
<organism evidence="2 3">
    <name type="scientific">Petrolisthes manimaculis</name>
    <dbReference type="NCBI Taxonomy" id="1843537"/>
    <lineage>
        <taxon>Eukaryota</taxon>
        <taxon>Metazoa</taxon>
        <taxon>Ecdysozoa</taxon>
        <taxon>Arthropoda</taxon>
        <taxon>Crustacea</taxon>
        <taxon>Multicrustacea</taxon>
        <taxon>Malacostraca</taxon>
        <taxon>Eumalacostraca</taxon>
        <taxon>Eucarida</taxon>
        <taxon>Decapoda</taxon>
        <taxon>Pleocyemata</taxon>
        <taxon>Anomura</taxon>
        <taxon>Galatheoidea</taxon>
        <taxon>Porcellanidae</taxon>
        <taxon>Petrolisthes</taxon>
    </lineage>
</organism>
<protein>
    <submittedName>
        <fullName evidence="2">Uncharacterized protein</fullName>
    </submittedName>
</protein>
<reference evidence="2" key="1">
    <citation type="submission" date="2023-11" db="EMBL/GenBank/DDBJ databases">
        <title>Genome assemblies of two species of porcelain crab, Petrolisthes cinctipes and Petrolisthes manimaculis (Anomura: Porcellanidae).</title>
        <authorList>
            <person name="Angst P."/>
        </authorList>
    </citation>
    <scope>NUCLEOTIDE SEQUENCE</scope>
    <source>
        <strain evidence="2">PB745_02</strain>
        <tissue evidence="2">Gill</tissue>
    </source>
</reference>
<gene>
    <name evidence="2" type="ORF">Pmani_014138</name>
</gene>
<name>A0AAE1U8N7_9EUCA</name>
<evidence type="ECO:0000256" key="1">
    <source>
        <dbReference type="SAM" id="MobiDB-lite"/>
    </source>
</evidence>
<evidence type="ECO:0000313" key="3">
    <source>
        <dbReference type="Proteomes" id="UP001292094"/>
    </source>
</evidence>
<dbReference type="EMBL" id="JAWZYT010001210">
    <property type="protein sequence ID" value="KAK4314583.1"/>
    <property type="molecule type" value="Genomic_DNA"/>
</dbReference>
<keyword evidence="3" id="KW-1185">Reference proteome</keyword>
<feature type="region of interest" description="Disordered" evidence="1">
    <location>
        <begin position="1"/>
        <end position="22"/>
    </location>
</feature>
<proteinExistence type="predicted"/>
<comment type="caution">
    <text evidence="2">The sequence shown here is derived from an EMBL/GenBank/DDBJ whole genome shotgun (WGS) entry which is preliminary data.</text>
</comment>
<dbReference type="AlphaFoldDB" id="A0AAE1U8N7"/>
<evidence type="ECO:0000313" key="2">
    <source>
        <dbReference type="EMBL" id="KAK4314583.1"/>
    </source>
</evidence>
<accession>A0AAE1U8N7</accession>
<dbReference type="Proteomes" id="UP001292094">
    <property type="component" value="Unassembled WGS sequence"/>
</dbReference>